<evidence type="ECO:0000313" key="3">
    <source>
        <dbReference type="Proteomes" id="UP000184139"/>
    </source>
</evidence>
<proteinExistence type="predicted"/>
<accession>A0A1M5WA44</accession>
<keyword evidence="1" id="KW-0732">Signal</keyword>
<sequence length="364" mass="41393">MKKSILLFSLILIFFCNVTKPTFADPIISKVTGTVKHGDTIYISGDQFGHNDLNYSFIGFTVDETTVGSRPVNSGGWVFDEGGAYDPTVSSDQYHSGGKSLRHEHPACCNSTLKYDYGKYIALDQTVFVSWWTRASWSTDGQWKMFRINWRDDIQDDAPQMTMFNWTNSSKQFMNRPGPTTGSAGTDNYMNQVMSSLQNTWYRHDLIINLSSFDGNYDGSYTMLRYQPGDSVYSAMETNKMTHNDPPQYWRWFLWQNYAGNNMTGFEAYLDDNFIQVGSQARIELCDDQFWENRTSCEIQLPLSWSTTYISSNVNSGSFNEGDTAYLYVIDELGIVNSEGFALTVGQTADITVIEPPIDPRLEN</sequence>
<dbReference type="AlphaFoldDB" id="A0A1M5WA44"/>
<evidence type="ECO:0008006" key="4">
    <source>
        <dbReference type="Google" id="ProtNLM"/>
    </source>
</evidence>
<dbReference type="OrthoDB" id="6346756at2"/>
<gene>
    <name evidence="2" type="ORF">SAMN02745124_02189</name>
</gene>
<evidence type="ECO:0000256" key="1">
    <source>
        <dbReference type="SAM" id="SignalP"/>
    </source>
</evidence>
<dbReference type="Proteomes" id="UP000184139">
    <property type="component" value="Unassembled WGS sequence"/>
</dbReference>
<reference evidence="2 3" key="1">
    <citation type="submission" date="2016-11" db="EMBL/GenBank/DDBJ databases">
        <authorList>
            <person name="Jaros S."/>
            <person name="Januszkiewicz K."/>
            <person name="Wedrychowicz H."/>
        </authorList>
    </citation>
    <scope>NUCLEOTIDE SEQUENCE [LARGE SCALE GENOMIC DNA]</scope>
    <source>
        <strain evidence="2 3">DSM 9705</strain>
    </source>
</reference>
<dbReference type="EMBL" id="FQXS01000011">
    <property type="protein sequence ID" value="SHH84308.1"/>
    <property type="molecule type" value="Genomic_DNA"/>
</dbReference>
<keyword evidence="3" id="KW-1185">Reference proteome</keyword>
<organism evidence="2 3">
    <name type="scientific">Desulfofustis glycolicus DSM 9705</name>
    <dbReference type="NCBI Taxonomy" id="1121409"/>
    <lineage>
        <taxon>Bacteria</taxon>
        <taxon>Pseudomonadati</taxon>
        <taxon>Thermodesulfobacteriota</taxon>
        <taxon>Desulfobulbia</taxon>
        <taxon>Desulfobulbales</taxon>
        <taxon>Desulfocapsaceae</taxon>
        <taxon>Desulfofustis</taxon>
    </lineage>
</organism>
<feature type="signal peptide" evidence="1">
    <location>
        <begin position="1"/>
        <end position="24"/>
    </location>
</feature>
<protein>
    <recommendedName>
        <fullName evidence="4">Polysaccharide lyase</fullName>
    </recommendedName>
</protein>
<dbReference type="RefSeq" id="WP_143165984.1">
    <property type="nucleotide sequence ID" value="NZ_FQXS01000011.1"/>
</dbReference>
<dbReference type="STRING" id="1121409.SAMN02745124_02189"/>
<feature type="chain" id="PRO_5012545049" description="Polysaccharide lyase" evidence="1">
    <location>
        <begin position="25"/>
        <end position="364"/>
    </location>
</feature>
<name>A0A1M5WA44_9BACT</name>
<evidence type="ECO:0000313" key="2">
    <source>
        <dbReference type="EMBL" id="SHH84308.1"/>
    </source>
</evidence>